<protein>
    <submittedName>
        <fullName evidence="1">Uncharacterized protein</fullName>
    </submittedName>
</protein>
<dbReference type="EMBL" id="QBKP01000016">
    <property type="protein sequence ID" value="PTX46534.1"/>
    <property type="molecule type" value="Genomic_DNA"/>
</dbReference>
<dbReference type="OrthoDB" id="72471at2"/>
<evidence type="ECO:0000313" key="1">
    <source>
        <dbReference type="EMBL" id="PTX46534.1"/>
    </source>
</evidence>
<gene>
    <name evidence="1" type="ORF">C8N34_11610</name>
</gene>
<evidence type="ECO:0000313" key="2">
    <source>
        <dbReference type="Proteomes" id="UP000244224"/>
    </source>
</evidence>
<reference evidence="1 2" key="1">
    <citation type="submission" date="2018-04" db="EMBL/GenBank/DDBJ databases">
        <title>Genomic Encyclopedia of Archaeal and Bacterial Type Strains, Phase II (KMG-II): from individual species to whole genera.</title>
        <authorList>
            <person name="Goeker M."/>
        </authorList>
    </citation>
    <scope>NUCLEOTIDE SEQUENCE [LARGE SCALE GENOMIC DNA]</scope>
    <source>
        <strain evidence="1 2">DSM 21823</strain>
    </source>
</reference>
<sequence length="219" mass="24685">MTDRQIPFSAPMVRALLEGRKTQTRRNLPAAHPRFPEFSHMRTDVLDDPAFVWFWNGKHDGVGASHRIPYTTGDRLYVREAWRAPLHVDDQPPREIPPTNSVHYCADGDAPTIFGRYRHARFMPRWASRLTLNVTDVRVQRLREITAADSIAEGVKCDTCSAMGESACHGRGCFASQEAFRTLWNSLHGPDAWDENPWVVALTFTVARGNIDTLGATNA</sequence>
<dbReference type="AlphaFoldDB" id="A0A2T6ART4"/>
<name>A0A2T6ART4_9RHOB</name>
<proteinExistence type="predicted"/>
<keyword evidence="2" id="KW-1185">Reference proteome</keyword>
<dbReference type="RefSeq" id="WP_108130185.1">
    <property type="nucleotide sequence ID" value="NZ_QBKP01000016.1"/>
</dbReference>
<accession>A0A2T6ART4</accession>
<dbReference type="Proteomes" id="UP000244224">
    <property type="component" value="Unassembled WGS sequence"/>
</dbReference>
<organism evidence="1 2">
    <name type="scientific">Gemmobacter caeni</name>
    <dbReference type="NCBI Taxonomy" id="589035"/>
    <lineage>
        <taxon>Bacteria</taxon>
        <taxon>Pseudomonadati</taxon>
        <taxon>Pseudomonadota</taxon>
        <taxon>Alphaproteobacteria</taxon>
        <taxon>Rhodobacterales</taxon>
        <taxon>Paracoccaceae</taxon>
        <taxon>Gemmobacter</taxon>
    </lineage>
</organism>
<comment type="caution">
    <text evidence="1">The sequence shown here is derived from an EMBL/GenBank/DDBJ whole genome shotgun (WGS) entry which is preliminary data.</text>
</comment>